<dbReference type="SUPFAM" id="SSF55594">
    <property type="entry name" value="HPr-like"/>
    <property type="match status" value="1"/>
</dbReference>
<dbReference type="PANTHER" id="PTHR33705:SF2">
    <property type="entry name" value="PHOSPHOCARRIER PROTEIN NPR"/>
    <property type="match status" value="1"/>
</dbReference>
<dbReference type="GO" id="GO:0005737">
    <property type="term" value="C:cytoplasm"/>
    <property type="evidence" value="ECO:0007669"/>
    <property type="project" value="UniProtKB-SubCell"/>
</dbReference>
<dbReference type="PROSITE" id="PS00369">
    <property type="entry name" value="PTS_HPR_HIS"/>
    <property type="match status" value="1"/>
</dbReference>
<evidence type="ECO:0000256" key="3">
    <source>
        <dbReference type="ARBA" id="ARBA00022683"/>
    </source>
</evidence>
<dbReference type="InterPro" id="IPR050399">
    <property type="entry name" value="HPr"/>
</dbReference>
<dbReference type="EMBL" id="KQ235637">
    <property type="protein sequence ID" value="KMZ96309.1"/>
    <property type="molecule type" value="Genomic_DNA"/>
</dbReference>
<dbReference type="PRINTS" id="PR00107">
    <property type="entry name" value="PHOSPHOCPHPR"/>
</dbReference>
<reference evidence="5 6" key="1">
    <citation type="submission" date="2011-09" db="EMBL/GenBank/DDBJ databases">
        <title>The Genome Sequence of Plasmodium vivax North Korean.</title>
        <authorList>
            <consortium name="The Broad Institute Genome Sequencing Platform"/>
            <consortium name="The Broad Institute Genome Sequencing Center for Infectious Disease"/>
            <person name="Neafsey D."/>
            <person name="Carlton J."/>
            <person name="Barnwell J."/>
            <person name="Collins W."/>
            <person name="Escalante A."/>
            <person name="Mullikin J."/>
            <person name="Saul A."/>
            <person name="Guigo R."/>
            <person name="Camara F."/>
            <person name="Young S.K."/>
            <person name="Zeng Q."/>
            <person name="Gargeya S."/>
            <person name="Fitzgerald M."/>
            <person name="Haas B."/>
            <person name="Abouelleil A."/>
            <person name="Alvarado L."/>
            <person name="Arachchi H.M."/>
            <person name="Berlin A."/>
            <person name="Brown A."/>
            <person name="Chapman S.B."/>
            <person name="Chen Z."/>
            <person name="Dunbar C."/>
            <person name="Freedman E."/>
            <person name="Gearin G."/>
            <person name="Gellesch M."/>
            <person name="Goldberg J."/>
            <person name="Griggs A."/>
            <person name="Gujja S."/>
            <person name="Heiman D."/>
            <person name="Howarth C."/>
            <person name="Larson L."/>
            <person name="Lui A."/>
            <person name="MacDonald P.J.P."/>
            <person name="Montmayeur A."/>
            <person name="Murphy C."/>
            <person name="Neiman D."/>
            <person name="Pearson M."/>
            <person name="Priest M."/>
            <person name="Roberts A."/>
            <person name="Saif S."/>
            <person name="Shea T."/>
            <person name="Shenoy N."/>
            <person name="Sisk P."/>
            <person name="Stolte C."/>
            <person name="Sykes S."/>
            <person name="Wortman J."/>
            <person name="Nusbaum C."/>
            <person name="Birren B."/>
        </authorList>
    </citation>
    <scope>NUCLEOTIDE SEQUENCE [LARGE SCALE GENOMIC DNA]</scope>
    <source>
        <strain evidence="5 6">North Korean</strain>
    </source>
</reference>
<keyword evidence="2" id="KW-0963">Cytoplasm</keyword>
<dbReference type="GO" id="GO:0009401">
    <property type="term" value="P:phosphoenolpyruvate-dependent sugar phosphotransferase system"/>
    <property type="evidence" value="ECO:0007669"/>
    <property type="project" value="UniProtKB-KW"/>
</dbReference>
<keyword evidence="3" id="KW-0598">Phosphotransferase system</keyword>
<gene>
    <name evidence="5" type="ORF">PVNG_02447</name>
</gene>
<evidence type="ECO:0000259" key="4">
    <source>
        <dbReference type="PROSITE" id="PS51350"/>
    </source>
</evidence>
<dbReference type="Proteomes" id="UP000053239">
    <property type="component" value="Unassembled WGS sequence"/>
</dbReference>
<dbReference type="InterPro" id="IPR001020">
    <property type="entry name" value="PTS_HPr_His_P_site"/>
</dbReference>
<dbReference type="CDD" id="cd00367">
    <property type="entry name" value="PTS-HPr_like"/>
    <property type="match status" value="1"/>
</dbReference>
<comment type="subcellular location">
    <subcellularLocation>
        <location evidence="1">Cytoplasm</location>
    </subcellularLocation>
</comment>
<dbReference type="PROSITE" id="PS51350">
    <property type="entry name" value="PTS_HPR_DOM"/>
    <property type="match status" value="1"/>
</dbReference>
<feature type="domain" description="HPr" evidence="4">
    <location>
        <begin position="1"/>
        <end position="86"/>
    </location>
</feature>
<dbReference type="NCBIfam" id="TIGR01003">
    <property type="entry name" value="PTS_HPr_family"/>
    <property type="match status" value="1"/>
</dbReference>
<dbReference type="InterPro" id="IPR002114">
    <property type="entry name" value="PTS_HPr_Ser_P_site"/>
</dbReference>
<dbReference type="PANTHER" id="PTHR33705">
    <property type="entry name" value="PHOSPHOCARRIER PROTEIN HPR"/>
    <property type="match status" value="1"/>
</dbReference>
<dbReference type="AlphaFoldDB" id="A0A0J9TLV9"/>
<evidence type="ECO:0000256" key="2">
    <source>
        <dbReference type="ARBA" id="ARBA00022490"/>
    </source>
</evidence>
<evidence type="ECO:0000313" key="6">
    <source>
        <dbReference type="Proteomes" id="UP000053239"/>
    </source>
</evidence>
<proteinExistence type="predicted"/>
<protein>
    <recommendedName>
        <fullName evidence="4">HPr domain-containing protein</fullName>
    </recommendedName>
</protein>
<evidence type="ECO:0000313" key="5">
    <source>
        <dbReference type="EMBL" id="KMZ96309.1"/>
    </source>
</evidence>
<evidence type="ECO:0000256" key="1">
    <source>
        <dbReference type="ARBA" id="ARBA00004496"/>
    </source>
</evidence>
<sequence>MKKISYKIKDSAGLHARPASKLVQSLAKYSSSVKLEYNGKVANAKSIINLMSLGISGDSEVIFLIEGSDEEELSSSICSILSELGI</sequence>
<dbReference type="Gene3D" id="3.30.1340.10">
    <property type="entry name" value="HPr-like"/>
    <property type="match status" value="1"/>
</dbReference>
<dbReference type="InterPro" id="IPR000032">
    <property type="entry name" value="HPr-like"/>
</dbReference>
<dbReference type="InterPro" id="IPR035895">
    <property type="entry name" value="HPr-like_sf"/>
</dbReference>
<name>A0A0J9TLV9_PLAVI</name>
<dbReference type="Pfam" id="PF00381">
    <property type="entry name" value="PTS-HPr"/>
    <property type="match status" value="1"/>
</dbReference>
<dbReference type="PROSITE" id="PS00589">
    <property type="entry name" value="PTS_HPR_SER"/>
    <property type="match status" value="1"/>
</dbReference>
<accession>A0A0J9TLV9</accession>
<organism evidence="5 6">
    <name type="scientific">Plasmodium vivax North Korean</name>
    <dbReference type="NCBI Taxonomy" id="1035514"/>
    <lineage>
        <taxon>Eukaryota</taxon>
        <taxon>Sar</taxon>
        <taxon>Alveolata</taxon>
        <taxon>Apicomplexa</taxon>
        <taxon>Aconoidasida</taxon>
        <taxon>Haemosporida</taxon>
        <taxon>Plasmodiidae</taxon>
        <taxon>Plasmodium</taxon>
        <taxon>Plasmodium (Plasmodium)</taxon>
    </lineage>
</organism>